<keyword evidence="4" id="KW-0217">Developmental protein</keyword>
<dbReference type="InterPro" id="IPR008271">
    <property type="entry name" value="Ser/Thr_kinase_AS"/>
</dbReference>
<dbReference type="PIRSF" id="PIRSF000654">
    <property type="entry name" value="Integrin-linked_kinase"/>
    <property type="match status" value="1"/>
</dbReference>
<comment type="catalytic activity">
    <reaction evidence="16">
        <text>L-threonyl-[protein] + ATP = O-phospho-L-threonyl-[protein] + ADP + H(+)</text>
        <dbReference type="Rhea" id="RHEA:46608"/>
        <dbReference type="Rhea" id="RHEA-COMP:11060"/>
        <dbReference type="Rhea" id="RHEA-COMP:11605"/>
        <dbReference type="ChEBI" id="CHEBI:15378"/>
        <dbReference type="ChEBI" id="CHEBI:30013"/>
        <dbReference type="ChEBI" id="CHEBI:30616"/>
        <dbReference type="ChEBI" id="CHEBI:61977"/>
        <dbReference type="ChEBI" id="CHEBI:456216"/>
        <dbReference type="EC" id="2.7.11.1"/>
    </reaction>
</comment>
<dbReference type="PROSITE" id="PS50011">
    <property type="entry name" value="PROTEIN_KINASE_DOM"/>
    <property type="match status" value="1"/>
</dbReference>
<evidence type="ECO:0000256" key="2">
    <source>
        <dbReference type="ARBA" id="ARBA00006692"/>
    </source>
</evidence>
<reference evidence="19 20" key="1">
    <citation type="submission" date="2021-04" db="EMBL/GenBank/DDBJ databases">
        <authorList>
            <person name="Bliznina A."/>
        </authorList>
    </citation>
    <scope>NUCLEOTIDE SEQUENCE [LARGE SCALE GENOMIC DNA]</scope>
</reference>
<keyword evidence="8" id="KW-0479">Metal-binding</keyword>
<name>A0ABN7SNG0_OIKDI</name>
<dbReference type="Pfam" id="PF00069">
    <property type="entry name" value="Pkinase"/>
    <property type="match status" value="1"/>
</dbReference>
<dbReference type="Gene3D" id="1.10.510.10">
    <property type="entry name" value="Transferase(Phosphotransferase) domain 1"/>
    <property type="match status" value="1"/>
</dbReference>
<comment type="catalytic activity">
    <reaction evidence="17">
        <text>L-seryl-[protein] + ATP = O-phospho-L-seryl-[protein] + ADP + H(+)</text>
        <dbReference type="Rhea" id="RHEA:17989"/>
        <dbReference type="Rhea" id="RHEA-COMP:9863"/>
        <dbReference type="Rhea" id="RHEA-COMP:11604"/>
        <dbReference type="ChEBI" id="CHEBI:15378"/>
        <dbReference type="ChEBI" id="CHEBI:29999"/>
        <dbReference type="ChEBI" id="CHEBI:30616"/>
        <dbReference type="ChEBI" id="CHEBI:83421"/>
        <dbReference type="ChEBI" id="CHEBI:456216"/>
        <dbReference type="EC" id="2.7.11.1"/>
    </reaction>
</comment>
<evidence type="ECO:0000256" key="4">
    <source>
        <dbReference type="ARBA" id="ARBA00022473"/>
    </source>
</evidence>
<evidence type="ECO:0000313" key="19">
    <source>
        <dbReference type="EMBL" id="CAG5099928.1"/>
    </source>
</evidence>
<dbReference type="InterPro" id="IPR000719">
    <property type="entry name" value="Prot_kinase_dom"/>
</dbReference>
<comment type="cofactor">
    <cofactor evidence="1">
        <name>Mg(2+)</name>
        <dbReference type="ChEBI" id="CHEBI:18420"/>
    </cofactor>
</comment>
<keyword evidence="11" id="KW-0221">Differentiation</keyword>
<dbReference type="EC" id="2.7.11.1" evidence="3"/>
<dbReference type="PANTHER" id="PTHR24346:SF102">
    <property type="entry name" value="TESTIS-SPECIFIC SERINE_THREONINE-PROTEIN KINASE 1"/>
    <property type="match status" value="1"/>
</dbReference>
<dbReference type="InterPro" id="IPR001245">
    <property type="entry name" value="Ser-Thr/Tyr_kinase_cat_dom"/>
</dbReference>
<dbReference type="EMBL" id="OU015569">
    <property type="protein sequence ID" value="CAG5099928.1"/>
    <property type="molecule type" value="Genomic_DNA"/>
</dbReference>
<dbReference type="InterPro" id="IPR011009">
    <property type="entry name" value="Kinase-like_dom_sf"/>
</dbReference>
<proteinExistence type="inferred from homology"/>
<keyword evidence="20" id="KW-1185">Reference proteome</keyword>
<keyword evidence="15" id="KW-0744">Spermatogenesis</keyword>
<evidence type="ECO:0000256" key="12">
    <source>
        <dbReference type="ARBA" id="ARBA00022840"/>
    </source>
</evidence>
<evidence type="ECO:0000256" key="6">
    <source>
        <dbReference type="ARBA" id="ARBA00022553"/>
    </source>
</evidence>
<keyword evidence="5" id="KW-0723">Serine/threonine-protein kinase</keyword>
<evidence type="ECO:0000259" key="18">
    <source>
        <dbReference type="PROSITE" id="PS50011"/>
    </source>
</evidence>
<evidence type="ECO:0000256" key="16">
    <source>
        <dbReference type="ARBA" id="ARBA00047899"/>
    </source>
</evidence>
<evidence type="ECO:0000256" key="14">
    <source>
        <dbReference type="ARBA" id="ARBA00022843"/>
    </source>
</evidence>
<keyword evidence="6" id="KW-0597">Phosphoprotein</keyword>
<dbReference type="PANTHER" id="PTHR24346">
    <property type="entry name" value="MAP/MICROTUBULE AFFINITY-REGULATING KINASE"/>
    <property type="match status" value="1"/>
</dbReference>
<evidence type="ECO:0000256" key="15">
    <source>
        <dbReference type="ARBA" id="ARBA00022871"/>
    </source>
</evidence>
<evidence type="ECO:0000256" key="1">
    <source>
        <dbReference type="ARBA" id="ARBA00001946"/>
    </source>
</evidence>
<accession>A0ABN7SNG0</accession>
<evidence type="ECO:0000256" key="8">
    <source>
        <dbReference type="ARBA" id="ARBA00022723"/>
    </source>
</evidence>
<keyword evidence="13" id="KW-0460">Magnesium</keyword>
<dbReference type="Proteomes" id="UP001158576">
    <property type="component" value="Chromosome XSR"/>
</dbReference>
<protein>
    <recommendedName>
        <fullName evidence="3">non-specific serine/threonine protein kinase</fullName>
        <ecNumber evidence="3">2.7.11.1</ecNumber>
    </recommendedName>
</protein>
<evidence type="ECO:0000256" key="5">
    <source>
        <dbReference type="ARBA" id="ARBA00022527"/>
    </source>
</evidence>
<evidence type="ECO:0000256" key="9">
    <source>
        <dbReference type="ARBA" id="ARBA00022741"/>
    </source>
</evidence>
<sequence>MVPPVAAGPINETEILARHGYTIGAEMGEGTYSKVKHCTWSKPGESPAEKKKIAIKIINKKTAPKDFLEKFLPRELEILRKVHHPNVVQTFEIITINHKVFIALEWAGKGDLLAFVRLRGSLKESDCRRIFTEMCNGIKYLHENEIVHRDLKCENILICSNNTIKIADFGFARSLKPTDLSKTFCGSAAYAAPELLQGTPYIGTKADIWSMGVILYIMICSSMPFRDSNIKTLLSDQRAPLHIPSSILPNLTKELKDLLLHILSFDHNRRITMEQIFKSKWMNKK</sequence>
<dbReference type="PRINTS" id="PR00109">
    <property type="entry name" value="TYRKINASE"/>
</dbReference>
<dbReference type="SMART" id="SM00220">
    <property type="entry name" value="S_TKc"/>
    <property type="match status" value="1"/>
</dbReference>
<comment type="similarity">
    <text evidence="2">Belongs to the protein kinase superfamily. CAMK Ser/Thr protein kinase family.</text>
</comment>
<dbReference type="SUPFAM" id="SSF56112">
    <property type="entry name" value="Protein kinase-like (PK-like)"/>
    <property type="match status" value="1"/>
</dbReference>
<keyword evidence="9" id="KW-0547">Nucleotide-binding</keyword>
<evidence type="ECO:0000256" key="10">
    <source>
        <dbReference type="ARBA" id="ARBA00022777"/>
    </source>
</evidence>
<evidence type="ECO:0000256" key="17">
    <source>
        <dbReference type="ARBA" id="ARBA00048679"/>
    </source>
</evidence>
<feature type="domain" description="Protein kinase" evidence="18">
    <location>
        <begin position="21"/>
        <end position="282"/>
    </location>
</feature>
<evidence type="ECO:0000256" key="11">
    <source>
        <dbReference type="ARBA" id="ARBA00022782"/>
    </source>
</evidence>
<evidence type="ECO:0000256" key="3">
    <source>
        <dbReference type="ARBA" id="ARBA00012513"/>
    </source>
</evidence>
<evidence type="ECO:0000256" key="7">
    <source>
        <dbReference type="ARBA" id="ARBA00022679"/>
    </source>
</evidence>
<evidence type="ECO:0000313" key="20">
    <source>
        <dbReference type="Proteomes" id="UP001158576"/>
    </source>
</evidence>
<evidence type="ECO:0000256" key="13">
    <source>
        <dbReference type="ARBA" id="ARBA00022842"/>
    </source>
</evidence>
<keyword evidence="7" id="KW-0808">Transferase</keyword>
<organism evidence="19 20">
    <name type="scientific">Oikopleura dioica</name>
    <name type="common">Tunicate</name>
    <dbReference type="NCBI Taxonomy" id="34765"/>
    <lineage>
        <taxon>Eukaryota</taxon>
        <taxon>Metazoa</taxon>
        <taxon>Chordata</taxon>
        <taxon>Tunicata</taxon>
        <taxon>Appendicularia</taxon>
        <taxon>Copelata</taxon>
        <taxon>Oikopleuridae</taxon>
        <taxon>Oikopleura</taxon>
    </lineage>
</organism>
<gene>
    <name evidence="19" type="ORF">OKIOD_LOCUS8311</name>
</gene>
<keyword evidence="12" id="KW-0067">ATP-binding</keyword>
<dbReference type="PROSITE" id="PS00108">
    <property type="entry name" value="PROTEIN_KINASE_ST"/>
    <property type="match status" value="1"/>
</dbReference>
<keyword evidence="10" id="KW-0418">Kinase</keyword>
<keyword evidence="14" id="KW-0832">Ubl conjugation</keyword>